<dbReference type="AlphaFoldDB" id="A0A5J4N6E6"/>
<reference evidence="1 2" key="1">
    <citation type="journal article" date="2019" name="Gigascience">
        <title>Whole-genome sequence of the oriental lung fluke Paragonimus westermani.</title>
        <authorList>
            <person name="Oey H."/>
            <person name="Zakrzewski M."/>
            <person name="Narain K."/>
            <person name="Devi K.R."/>
            <person name="Agatsuma T."/>
            <person name="Nawaratna S."/>
            <person name="Gobert G.N."/>
            <person name="Jones M.K."/>
            <person name="Ragan M.A."/>
            <person name="McManus D.P."/>
            <person name="Krause L."/>
        </authorList>
    </citation>
    <scope>NUCLEOTIDE SEQUENCE [LARGE SCALE GENOMIC DNA]</scope>
    <source>
        <strain evidence="1 2">IND2009</strain>
    </source>
</reference>
<sequence>MHVTRSVCHPGIGLCICPSGYVFVPGFGGCCKCKTYIQLAVANQTAIHMLAKISYFGSKLSVGDCGCHLISRVQSVLDR</sequence>
<comment type="caution">
    <text evidence="1">The sequence shown here is derived from an EMBL/GenBank/DDBJ whole genome shotgun (WGS) entry which is preliminary data.</text>
</comment>
<proteinExistence type="predicted"/>
<dbReference type="Proteomes" id="UP000324629">
    <property type="component" value="Unassembled WGS sequence"/>
</dbReference>
<accession>A0A5J4N6E6</accession>
<gene>
    <name evidence="1" type="ORF">DEA37_0005206</name>
</gene>
<dbReference type="PROSITE" id="PS51257">
    <property type="entry name" value="PROKAR_LIPOPROTEIN"/>
    <property type="match status" value="1"/>
</dbReference>
<protein>
    <submittedName>
        <fullName evidence="1">Uncharacterized protein</fullName>
    </submittedName>
</protein>
<name>A0A5J4N6E6_9TREM</name>
<evidence type="ECO:0000313" key="2">
    <source>
        <dbReference type="Proteomes" id="UP000324629"/>
    </source>
</evidence>
<organism evidence="1 2">
    <name type="scientific">Paragonimus westermani</name>
    <dbReference type="NCBI Taxonomy" id="34504"/>
    <lineage>
        <taxon>Eukaryota</taxon>
        <taxon>Metazoa</taxon>
        <taxon>Spiralia</taxon>
        <taxon>Lophotrochozoa</taxon>
        <taxon>Platyhelminthes</taxon>
        <taxon>Trematoda</taxon>
        <taxon>Digenea</taxon>
        <taxon>Plagiorchiida</taxon>
        <taxon>Troglotremata</taxon>
        <taxon>Troglotrematidae</taxon>
        <taxon>Paragonimus</taxon>
    </lineage>
</organism>
<keyword evidence="2" id="KW-1185">Reference proteome</keyword>
<evidence type="ECO:0000313" key="1">
    <source>
        <dbReference type="EMBL" id="KAA3671084.1"/>
    </source>
</evidence>
<dbReference type="EMBL" id="QNGE01007333">
    <property type="protein sequence ID" value="KAA3671084.1"/>
    <property type="molecule type" value="Genomic_DNA"/>
</dbReference>